<accession>A0A6C0PAB1</accession>
<protein>
    <recommendedName>
        <fullName evidence="8">Anti-sigma-W factor RsiW</fullName>
    </recommendedName>
    <alternativeName>
        <fullName evidence="10">Regulator of SigK</fullName>
    </alternativeName>
    <alternativeName>
        <fullName evidence="9">Sigma-K anti-sigma factor RskA</fullName>
    </alternativeName>
</protein>
<evidence type="ECO:0000256" key="8">
    <source>
        <dbReference type="ARBA" id="ARBA00024438"/>
    </source>
</evidence>
<evidence type="ECO:0000256" key="1">
    <source>
        <dbReference type="ARBA" id="ARBA00004167"/>
    </source>
</evidence>
<evidence type="ECO:0000259" key="13">
    <source>
        <dbReference type="Pfam" id="PF13490"/>
    </source>
</evidence>
<sequence>MTERGRLPICDDCLSYIAGLCSEEEKRVFELHLPTCDSCRQELEDLHIVWEALPANMEMMEPPKDLKQQVMKAVRAADAESADGGKTQSNRLLRPFSAGKSRRSRLPRGMKPMLALFAAAASAIVLLSIWNAQLRSEHAADPLPVEQALSVPASNIKQLVSLKSQAPETAESSGVACIVDNGQSKQFVVYLFGAPPTLGEEAYQVWLIKDGKRSSAGTFRVGSNSRGIGLLAMPIQGKKLDFDAIGITLEPDEHGSQPRGTRMYGSVS</sequence>
<evidence type="ECO:0000256" key="3">
    <source>
        <dbReference type="ARBA" id="ARBA00022475"/>
    </source>
</evidence>
<evidence type="ECO:0000256" key="10">
    <source>
        <dbReference type="ARBA" id="ARBA00030803"/>
    </source>
</evidence>
<dbReference type="Pfam" id="PF10099">
    <property type="entry name" value="RskA_C"/>
    <property type="match status" value="1"/>
</dbReference>
<proteinExistence type="inferred from homology"/>
<reference evidence="14 15" key="1">
    <citation type="submission" date="2020-02" db="EMBL/GenBank/DDBJ databases">
        <title>Paenibacillus sp. nov., isolated from rhizosphere soil of tomato.</title>
        <authorList>
            <person name="Weon H.-Y."/>
            <person name="Lee S.A."/>
        </authorList>
    </citation>
    <scope>NUCLEOTIDE SEQUENCE [LARGE SCALE GENOMIC DNA]</scope>
    <source>
        <strain evidence="14 15">14171R-81</strain>
    </source>
</reference>
<feature type="domain" description="Putative zinc-finger" evidence="13">
    <location>
        <begin position="16"/>
        <end position="40"/>
    </location>
</feature>
<evidence type="ECO:0000256" key="4">
    <source>
        <dbReference type="ARBA" id="ARBA00022692"/>
    </source>
</evidence>
<evidence type="ECO:0000256" key="6">
    <source>
        <dbReference type="ARBA" id="ARBA00023136"/>
    </source>
</evidence>
<dbReference type="InterPro" id="IPR051474">
    <property type="entry name" value="Anti-sigma-K/W_factor"/>
</dbReference>
<keyword evidence="15" id="KW-1185">Reference proteome</keyword>
<comment type="subcellular location">
    <subcellularLocation>
        <location evidence="2">Cell membrane</location>
    </subcellularLocation>
    <subcellularLocation>
        <location evidence="1">Membrane</location>
        <topology evidence="1">Single-pass membrane protein</topology>
    </subcellularLocation>
</comment>
<organism evidence="14 15">
    <name type="scientific">Paenibacillus rhizovicinus</name>
    <dbReference type="NCBI Taxonomy" id="2704463"/>
    <lineage>
        <taxon>Bacteria</taxon>
        <taxon>Bacillati</taxon>
        <taxon>Bacillota</taxon>
        <taxon>Bacilli</taxon>
        <taxon>Bacillales</taxon>
        <taxon>Paenibacillaceae</taxon>
        <taxon>Paenibacillus</taxon>
    </lineage>
</organism>
<evidence type="ECO:0000256" key="7">
    <source>
        <dbReference type="ARBA" id="ARBA00024353"/>
    </source>
</evidence>
<dbReference type="KEGG" id="prz:GZH47_26765"/>
<evidence type="ECO:0000256" key="11">
    <source>
        <dbReference type="SAM" id="Phobius"/>
    </source>
</evidence>
<dbReference type="GO" id="GO:0016989">
    <property type="term" value="F:sigma factor antagonist activity"/>
    <property type="evidence" value="ECO:0007669"/>
    <property type="project" value="TreeGrafter"/>
</dbReference>
<dbReference type="GO" id="GO:0005886">
    <property type="term" value="C:plasma membrane"/>
    <property type="evidence" value="ECO:0007669"/>
    <property type="project" value="UniProtKB-SubCell"/>
</dbReference>
<comment type="similarity">
    <text evidence="7">Belongs to the zinc-associated anti-sigma factor (ZAS) superfamily. Anti-sigma-W factor family.</text>
</comment>
<feature type="transmembrane region" description="Helical" evidence="11">
    <location>
        <begin position="112"/>
        <end position="130"/>
    </location>
</feature>
<dbReference type="InterPro" id="IPR027383">
    <property type="entry name" value="Znf_put"/>
</dbReference>
<dbReference type="PANTHER" id="PTHR37461">
    <property type="entry name" value="ANTI-SIGMA-K FACTOR RSKA"/>
    <property type="match status" value="1"/>
</dbReference>
<evidence type="ECO:0000313" key="15">
    <source>
        <dbReference type="Proteomes" id="UP000479114"/>
    </source>
</evidence>
<evidence type="ECO:0000256" key="2">
    <source>
        <dbReference type="ARBA" id="ARBA00004236"/>
    </source>
</evidence>
<dbReference type="InterPro" id="IPR041916">
    <property type="entry name" value="Anti_sigma_zinc_sf"/>
</dbReference>
<evidence type="ECO:0000256" key="9">
    <source>
        <dbReference type="ARBA" id="ARBA00029829"/>
    </source>
</evidence>
<gene>
    <name evidence="14" type="ORF">GZH47_26765</name>
</gene>
<evidence type="ECO:0000259" key="12">
    <source>
        <dbReference type="Pfam" id="PF10099"/>
    </source>
</evidence>
<dbReference type="Pfam" id="PF13490">
    <property type="entry name" value="zf-HC2"/>
    <property type="match status" value="1"/>
</dbReference>
<keyword evidence="5 11" id="KW-1133">Transmembrane helix</keyword>
<evidence type="ECO:0000256" key="5">
    <source>
        <dbReference type="ARBA" id="ARBA00022989"/>
    </source>
</evidence>
<dbReference type="AlphaFoldDB" id="A0A6C0PAB1"/>
<dbReference type="GO" id="GO:0006417">
    <property type="term" value="P:regulation of translation"/>
    <property type="evidence" value="ECO:0007669"/>
    <property type="project" value="TreeGrafter"/>
</dbReference>
<keyword evidence="3" id="KW-1003">Cell membrane</keyword>
<dbReference type="Gene3D" id="1.10.10.1320">
    <property type="entry name" value="Anti-sigma factor, zinc-finger domain"/>
    <property type="match status" value="1"/>
</dbReference>
<keyword evidence="4 11" id="KW-0812">Transmembrane</keyword>
<dbReference type="InterPro" id="IPR018764">
    <property type="entry name" value="RskA_C"/>
</dbReference>
<feature type="domain" description="Anti-sigma K factor RskA C-terminal" evidence="12">
    <location>
        <begin position="118"/>
        <end position="259"/>
    </location>
</feature>
<dbReference type="RefSeq" id="WP_162645460.1">
    <property type="nucleotide sequence ID" value="NZ_CP048286.1"/>
</dbReference>
<evidence type="ECO:0000313" key="14">
    <source>
        <dbReference type="EMBL" id="QHW35311.1"/>
    </source>
</evidence>
<dbReference type="PANTHER" id="PTHR37461:SF1">
    <property type="entry name" value="ANTI-SIGMA-K FACTOR RSKA"/>
    <property type="match status" value="1"/>
</dbReference>
<dbReference type="Proteomes" id="UP000479114">
    <property type="component" value="Chromosome"/>
</dbReference>
<dbReference type="EMBL" id="CP048286">
    <property type="protein sequence ID" value="QHW35311.1"/>
    <property type="molecule type" value="Genomic_DNA"/>
</dbReference>
<keyword evidence="6 11" id="KW-0472">Membrane</keyword>
<name>A0A6C0PAB1_9BACL</name>